<comment type="caution">
    <text evidence="1">The sequence shown here is derived from an EMBL/GenBank/DDBJ whole genome shotgun (WGS) entry which is preliminary data.</text>
</comment>
<evidence type="ECO:0000313" key="2">
    <source>
        <dbReference type="Proteomes" id="UP001162992"/>
    </source>
</evidence>
<evidence type="ECO:0000313" key="1">
    <source>
        <dbReference type="EMBL" id="KAJ7568206.1"/>
    </source>
</evidence>
<reference evidence="2" key="1">
    <citation type="journal article" date="2024" name="Proc. Natl. Acad. Sci. U.S.A.">
        <title>Extraordinary preservation of gene collinearity over three hundred million years revealed in homosporous lycophytes.</title>
        <authorList>
            <person name="Li C."/>
            <person name="Wickell D."/>
            <person name="Kuo L.Y."/>
            <person name="Chen X."/>
            <person name="Nie B."/>
            <person name="Liao X."/>
            <person name="Peng D."/>
            <person name="Ji J."/>
            <person name="Jenkins J."/>
            <person name="Williams M."/>
            <person name="Shu S."/>
            <person name="Plott C."/>
            <person name="Barry K."/>
            <person name="Rajasekar S."/>
            <person name="Grimwood J."/>
            <person name="Han X."/>
            <person name="Sun S."/>
            <person name="Hou Z."/>
            <person name="He W."/>
            <person name="Dai G."/>
            <person name="Sun C."/>
            <person name="Schmutz J."/>
            <person name="Leebens-Mack J.H."/>
            <person name="Li F.W."/>
            <person name="Wang L."/>
        </authorList>
    </citation>
    <scope>NUCLEOTIDE SEQUENCE [LARGE SCALE GENOMIC DNA]</scope>
    <source>
        <strain evidence="2">cv. PW_Plant_1</strain>
    </source>
</reference>
<protein>
    <submittedName>
        <fullName evidence="1">Uncharacterized protein</fullName>
    </submittedName>
</protein>
<accession>A0ACC2EP39</accession>
<sequence length="214" mass="25605">MFLTQETRKCDKRLQQTGAGTMYLHIGQQTDEKPIMHEQVEKFSRETQLCSLRNQSWNTKREAFTQMDRRDLVLDSTFDHSCIPGRYVGSKEWEEKRNTACINIQRYVRRWIAICQYKRLQNYAQEMHVFFVEQEKIELAEAEECIRREMNRRKHPRALSDFLILYEELASWHVEEVEKIHAANLDTPERTNAMKELLLKVVRICTESARPYTT</sequence>
<dbReference type="Proteomes" id="UP001162992">
    <property type="component" value="Chromosome 1"/>
</dbReference>
<keyword evidence="2" id="KW-1185">Reference proteome</keyword>
<dbReference type="EMBL" id="CM055092">
    <property type="protein sequence ID" value="KAJ7568206.1"/>
    <property type="molecule type" value="Genomic_DNA"/>
</dbReference>
<proteinExistence type="predicted"/>
<gene>
    <name evidence="1" type="ORF">O6H91_01G023300</name>
</gene>
<name>A0ACC2EP39_DIPCM</name>
<organism evidence="1 2">
    <name type="scientific">Diphasiastrum complanatum</name>
    <name type="common">Issler's clubmoss</name>
    <name type="synonym">Lycopodium complanatum</name>
    <dbReference type="NCBI Taxonomy" id="34168"/>
    <lineage>
        <taxon>Eukaryota</taxon>
        <taxon>Viridiplantae</taxon>
        <taxon>Streptophyta</taxon>
        <taxon>Embryophyta</taxon>
        <taxon>Tracheophyta</taxon>
        <taxon>Lycopodiopsida</taxon>
        <taxon>Lycopodiales</taxon>
        <taxon>Lycopodiaceae</taxon>
        <taxon>Lycopodioideae</taxon>
        <taxon>Diphasiastrum</taxon>
    </lineage>
</organism>